<evidence type="ECO:0000256" key="2">
    <source>
        <dbReference type="ARBA" id="ARBA00022490"/>
    </source>
</evidence>
<evidence type="ECO:0000256" key="3">
    <source>
        <dbReference type="ARBA" id="ARBA00022603"/>
    </source>
</evidence>
<dbReference type="InterPro" id="IPR010916">
    <property type="entry name" value="TonB_box_CS"/>
</dbReference>
<dbReference type="Pfam" id="PF10237">
    <property type="entry name" value="N6-adenineMlase"/>
    <property type="match status" value="1"/>
</dbReference>
<accession>A0ABP0ZRQ4</accession>
<dbReference type="HAMAP" id="MF_03187">
    <property type="entry name" value="Methyltr_EFM5"/>
    <property type="match status" value="1"/>
</dbReference>
<dbReference type="GeneID" id="92210260"/>
<keyword evidence="7" id="KW-1185">Reference proteome</keyword>
<evidence type="ECO:0000313" key="6">
    <source>
        <dbReference type="EMBL" id="CAK9441195.1"/>
    </source>
</evidence>
<comment type="similarity">
    <text evidence="5">Belongs to the class I-like SAM-binding methyltransferase superfamily. EFM5 family.</text>
</comment>
<dbReference type="EC" id="2.1.1.-" evidence="5"/>
<evidence type="ECO:0000256" key="1">
    <source>
        <dbReference type="ARBA" id="ARBA00004496"/>
    </source>
</evidence>
<dbReference type="InterPro" id="IPR019369">
    <property type="entry name" value="Efm5/EEF1AKMT1"/>
</dbReference>
<evidence type="ECO:0000256" key="4">
    <source>
        <dbReference type="ARBA" id="ARBA00022679"/>
    </source>
</evidence>
<comment type="function">
    <text evidence="5">S-adenosyl-L-methionine-dependent protein-lysine N-methyltransferase that trimethylates elongation factor 1-alpha at 'Lys-79'.</text>
</comment>
<gene>
    <name evidence="5" type="primary">EFM5</name>
    <name evidence="6" type="ORF">LODBEIA_P50640</name>
</gene>
<evidence type="ECO:0000313" key="7">
    <source>
        <dbReference type="Proteomes" id="UP001497383"/>
    </source>
</evidence>
<dbReference type="PANTHER" id="PTHR13200:SF0">
    <property type="entry name" value="EEF1A LYSINE METHYLTRANSFERASE 1"/>
    <property type="match status" value="1"/>
</dbReference>
<organism evidence="6 7">
    <name type="scientific">Lodderomyces beijingensis</name>
    <dbReference type="NCBI Taxonomy" id="1775926"/>
    <lineage>
        <taxon>Eukaryota</taxon>
        <taxon>Fungi</taxon>
        <taxon>Dikarya</taxon>
        <taxon>Ascomycota</taxon>
        <taxon>Saccharomycotina</taxon>
        <taxon>Pichiomycetes</taxon>
        <taxon>Debaryomycetaceae</taxon>
        <taxon>Candida/Lodderomyces clade</taxon>
        <taxon>Lodderomyces</taxon>
    </lineage>
</organism>
<dbReference type="RefSeq" id="XP_066832002.1">
    <property type="nucleotide sequence ID" value="XM_066975355.1"/>
</dbReference>
<dbReference type="EMBL" id="OZ022410">
    <property type="protein sequence ID" value="CAK9441195.1"/>
    <property type="molecule type" value="Genomic_DNA"/>
</dbReference>
<dbReference type="PANTHER" id="PTHR13200">
    <property type="entry name" value="EEF1A LYSINE METHYLTRANSFERASE 1"/>
    <property type="match status" value="1"/>
</dbReference>
<keyword evidence="2 5" id="KW-0963">Cytoplasm</keyword>
<keyword evidence="3 5" id="KW-0489">Methyltransferase</keyword>
<keyword evidence="4 5" id="KW-0808">Transferase</keyword>
<comment type="subcellular location">
    <subcellularLocation>
        <location evidence="1 5">Cytoplasm</location>
    </subcellularLocation>
</comment>
<reference evidence="6 7" key="1">
    <citation type="submission" date="2024-03" db="EMBL/GenBank/DDBJ databases">
        <authorList>
            <person name="Brejova B."/>
        </authorList>
    </citation>
    <scope>NUCLEOTIDE SEQUENCE [LARGE SCALE GENOMIC DNA]</scope>
    <source>
        <strain evidence="6 7">CBS 14171</strain>
    </source>
</reference>
<evidence type="ECO:0000256" key="5">
    <source>
        <dbReference type="HAMAP-Rule" id="MF_03187"/>
    </source>
</evidence>
<name>A0ABP0ZRQ4_9ASCO</name>
<sequence length="256" mass="29440">MDSDDEPIALSAHALAALQEFKTEEKQRIEKFESLYRASEERFDEQRDAQSQVTIDDFKEDWQLSQFWYADETARTLALALLEGADEDTVVVIASAPSVYAAIKQLPANKVPTRQIYLLEYDPRFRILAGNDHFAVYDYQKPYDVPSHLKHKCHRLLIDPPFLEEECQTKSAQAAQNLLVAESLWQEKTKSGDSKFKLVSSTGERMKDVVLKSYPGIQVTDFLPEHKNGLSNEFRCYANFEGSYWKFNTTDSHQKV</sequence>
<protein>
    <recommendedName>
        <fullName evidence="5">Protein-lysine N-methyltransferase EFM5</fullName>
        <ecNumber evidence="5">2.1.1.-</ecNumber>
    </recommendedName>
    <alternativeName>
        <fullName evidence="5">Elongation factor methyltransferase 5</fullName>
    </alternativeName>
</protein>
<proteinExistence type="inferred from homology"/>
<dbReference type="InterPro" id="IPR041370">
    <property type="entry name" value="Mlase_EEF1AKMT1/ZCCHC4"/>
</dbReference>
<dbReference type="Proteomes" id="UP001497383">
    <property type="component" value="Chromosome 6"/>
</dbReference>
<dbReference type="PROSITE" id="PS00430">
    <property type="entry name" value="TONB_DEPENDENT_REC_1"/>
    <property type="match status" value="1"/>
</dbReference>